<evidence type="ECO:0000256" key="12">
    <source>
        <dbReference type="ARBA" id="ARBA00035727"/>
    </source>
</evidence>
<evidence type="ECO:0000256" key="4">
    <source>
        <dbReference type="ARBA" id="ARBA00022618"/>
    </source>
</evidence>
<keyword evidence="4" id="KW-0132">Cell division</keyword>
<evidence type="ECO:0000256" key="13">
    <source>
        <dbReference type="SAM" id="MobiDB-lite"/>
    </source>
</evidence>
<evidence type="ECO:0000256" key="6">
    <source>
        <dbReference type="ARBA" id="ARBA00022960"/>
    </source>
</evidence>
<feature type="transmembrane region" description="Helical" evidence="14">
    <location>
        <begin position="6"/>
        <end position="25"/>
    </location>
</feature>
<proteinExistence type="inferred from homology"/>
<feature type="compositionally biased region" description="Polar residues" evidence="13">
    <location>
        <begin position="132"/>
        <end position="142"/>
    </location>
</feature>
<evidence type="ECO:0000256" key="5">
    <source>
        <dbReference type="ARBA" id="ARBA00022692"/>
    </source>
</evidence>
<evidence type="ECO:0000256" key="8">
    <source>
        <dbReference type="ARBA" id="ARBA00023136"/>
    </source>
</evidence>
<organism evidence="15">
    <name type="scientific">Salinispirillum sp. LH 10-3-1</name>
    <dbReference type="NCBI Taxonomy" id="2952525"/>
    <lineage>
        <taxon>Bacteria</taxon>
        <taxon>Pseudomonadati</taxon>
        <taxon>Pseudomonadota</taxon>
        <taxon>Gammaproteobacteria</taxon>
        <taxon>Oceanospirillales</taxon>
        <taxon>Saccharospirillaceae</taxon>
        <taxon>Salinispirillum</taxon>
    </lineage>
</organism>
<evidence type="ECO:0000256" key="3">
    <source>
        <dbReference type="ARBA" id="ARBA00022519"/>
    </source>
</evidence>
<comment type="subcellular location">
    <subcellularLocation>
        <location evidence="1">Cell inner membrane</location>
        <topology evidence="1">Single-pass membrane protein</topology>
    </subcellularLocation>
</comment>
<keyword evidence="3" id="KW-0997">Cell inner membrane</keyword>
<gene>
    <name evidence="15" type="ORF">NFC81_10435</name>
</gene>
<dbReference type="Pfam" id="PF06295">
    <property type="entry name" value="ZapG-like"/>
    <property type="match status" value="1"/>
</dbReference>
<sequence length="142" mass="15857">MFDWNTLMIGLAMGAALGIVVTLLLSRKHSGSAENVRKQLDALKTEHSRYQMSVTEHFARTSELIESLNNNYQSIEQHLKAGADALVSHDYKLSQLRQGGDVLSEEELNHLGASRDYAAQSDLDDHSRDTSRTTPNEVETTR</sequence>
<dbReference type="PANTHER" id="PTHR39579">
    <property type="entry name" value="INNER MEMBRANE PROTEIN YHCB"/>
    <property type="match status" value="1"/>
</dbReference>
<name>A0AB38YCX0_9GAMM</name>
<dbReference type="EMBL" id="CP101717">
    <property type="protein sequence ID" value="WLD57137.1"/>
    <property type="molecule type" value="Genomic_DNA"/>
</dbReference>
<evidence type="ECO:0000256" key="11">
    <source>
        <dbReference type="ARBA" id="ARBA00035703"/>
    </source>
</evidence>
<dbReference type="GO" id="GO:0005886">
    <property type="term" value="C:plasma membrane"/>
    <property type="evidence" value="ECO:0007669"/>
    <property type="project" value="UniProtKB-SubCell"/>
</dbReference>
<keyword evidence="8 14" id="KW-0472">Membrane</keyword>
<dbReference type="PANTHER" id="PTHR39579:SF1">
    <property type="entry name" value="INNER MEMBRANE PROTEIN YHCB"/>
    <property type="match status" value="1"/>
</dbReference>
<keyword evidence="5 14" id="KW-0812">Transmembrane</keyword>
<feature type="region of interest" description="Disordered" evidence="13">
    <location>
        <begin position="113"/>
        <end position="142"/>
    </location>
</feature>
<dbReference type="RefSeq" id="WP_304994424.1">
    <property type="nucleotide sequence ID" value="NZ_CP101717.1"/>
</dbReference>
<dbReference type="AlphaFoldDB" id="A0AB38YCX0"/>
<evidence type="ECO:0000256" key="9">
    <source>
        <dbReference type="ARBA" id="ARBA00023306"/>
    </source>
</evidence>
<keyword evidence="2" id="KW-1003">Cell membrane</keyword>
<accession>A0AB38YCX0</accession>
<keyword evidence="6" id="KW-0133">Cell shape</keyword>
<dbReference type="GO" id="GO:0008360">
    <property type="term" value="P:regulation of cell shape"/>
    <property type="evidence" value="ECO:0007669"/>
    <property type="project" value="UniProtKB-KW"/>
</dbReference>
<reference evidence="15" key="1">
    <citation type="submission" date="2022-07" db="EMBL/GenBank/DDBJ databases">
        <title>Complete genome sequence of Salinispirillum sp. LH10-3-1 capable of multiple carbohydrate inversion isolated from a soda lake.</title>
        <authorList>
            <person name="Liu J."/>
            <person name="Zhai Y."/>
            <person name="Zhang H."/>
            <person name="Yang H."/>
            <person name="Qu J."/>
            <person name="Li J."/>
        </authorList>
    </citation>
    <scope>NUCLEOTIDE SEQUENCE</scope>
    <source>
        <strain evidence="15">LH 10-3-1</strain>
    </source>
</reference>
<protein>
    <recommendedName>
        <fullName evidence="11">Z-ring associated protein G</fullName>
    </recommendedName>
    <alternativeName>
        <fullName evidence="12">Cell division protein ZapG</fullName>
    </alternativeName>
</protein>
<dbReference type="InterPro" id="IPR009386">
    <property type="entry name" value="ZapG-like"/>
</dbReference>
<evidence type="ECO:0000256" key="14">
    <source>
        <dbReference type="SAM" id="Phobius"/>
    </source>
</evidence>
<dbReference type="GO" id="GO:0051301">
    <property type="term" value="P:cell division"/>
    <property type="evidence" value="ECO:0007669"/>
    <property type="project" value="UniProtKB-KW"/>
</dbReference>
<evidence type="ECO:0000256" key="10">
    <source>
        <dbReference type="ARBA" id="ARBA00035657"/>
    </source>
</evidence>
<evidence type="ECO:0000313" key="15">
    <source>
        <dbReference type="EMBL" id="WLD57137.1"/>
    </source>
</evidence>
<evidence type="ECO:0000256" key="2">
    <source>
        <dbReference type="ARBA" id="ARBA00022475"/>
    </source>
</evidence>
<evidence type="ECO:0000256" key="7">
    <source>
        <dbReference type="ARBA" id="ARBA00022989"/>
    </source>
</evidence>
<keyword evidence="9" id="KW-0131">Cell cycle</keyword>
<evidence type="ECO:0000256" key="1">
    <source>
        <dbReference type="ARBA" id="ARBA00004377"/>
    </source>
</evidence>
<keyword evidence="7 14" id="KW-1133">Transmembrane helix</keyword>
<comment type="similarity">
    <text evidence="10">Belongs to the ZapG family.</text>
</comment>